<feature type="transmembrane region" description="Helical" evidence="8">
    <location>
        <begin position="46"/>
        <end position="68"/>
    </location>
</feature>
<evidence type="ECO:0000256" key="5">
    <source>
        <dbReference type="ARBA" id="ARBA00023136"/>
    </source>
</evidence>
<comment type="caution">
    <text evidence="10">The sequence shown here is derived from an EMBL/GenBank/DDBJ whole genome shotgun (WGS) entry which is preliminary data.</text>
</comment>
<dbReference type="GO" id="GO:0005886">
    <property type="term" value="C:plasma membrane"/>
    <property type="evidence" value="ECO:0007669"/>
    <property type="project" value="TreeGrafter"/>
</dbReference>
<dbReference type="GO" id="GO:0004930">
    <property type="term" value="F:G protein-coupled receptor activity"/>
    <property type="evidence" value="ECO:0007669"/>
    <property type="project" value="UniProtKB-KW"/>
</dbReference>
<name>A0A815AFF7_ADIRI</name>
<dbReference type="EMBL" id="CAJNOJ010000183">
    <property type="protein sequence ID" value="CAF1256344.1"/>
    <property type="molecule type" value="Genomic_DNA"/>
</dbReference>
<sequence length="278" mass="31497">MSLVYDAQQFTLYVGYFLLFAGVIGNGINILIFTKVRAYRTTSCTFYFLIGSIDNILYLLVNVTLRILGVGYNINVTDRSSAWCKARQYFIVVPAVLSIGCSCLATADQFFITSRNASLRRCGDIGWAHRIIIIAIILSFLHGIPVLLFFDISPISSNCLNLSAGYRIYQLFYLIGVICVIPVLIMIIFGWLTYHNIHQTMNLAELQVDRQLIRMTLIHVILVTISLLPYGIYTTYSLLTSSIVKNYDRQFQEYLASSILSLVTYFYNAVCENQSSVE</sequence>
<dbReference type="PANTHER" id="PTHR45695">
    <property type="entry name" value="LEUCOKININ RECEPTOR-RELATED"/>
    <property type="match status" value="1"/>
</dbReference>
<protein>
    <recommendedName>
        <fullName evidence="9">G-protein coupled receptors family 1 profile domain-containing protein</fullName>
    </recommendedName>
</protein>
<evidence type="ECO:0000313" key="13">
    <source>
        <dbReference type="Proteomes" id="UP000663852"/>
    </source>
</evidence>
<organism evidence="10 13">
    <name type="scientific">Adineta ricciae</name>
    <name type="common">Rotifer</name>
    <dbReference type="NCBI Taxonomy" id="249248"/>
    <lineage>
        <taxon>Eukaryota</taxon>
        <taxon>Metazoa</taxon>
        <taxon>Spiralia</taxon>
        <taxon>Gnathifera</taxon>
        <taxon>Rotifera</taxon>
        <taxon>Eurotatoria</taxon>
        <taxon>Bdelloidea</taxon>
        <taxon>Adinetida</taxon>
        <taxon>Adinetidae</taxon>
        <taxon>Adineta</taxon>
    </lineage>
</organism>
<dbReference type="AlphaFoldDB" id="A0A815AFF7"/>
<keyword evidence="6" id="KW-0675">Receptor</keyword>
<reference evidence="10" key="1">
    <citation type="submission" date="2021-02" db="EMBL/GenBank/DDBJ databases">
        <authorList>
            <person name="Nowell W R."/>
        </authorList>
    </citation>
    <scope>NUCLEOTIDE SEQUENCE</scope>
</reference>
<evidence type="ECO:0000256" key="2">
    <source>
        <dbReference type="ARBA" id="ARBA00022692"/>
    </source>
</evidence>
<keyword evidence="4" id="KW-0297">G-protein coupled receptor</keyword>
<evidence type="ECO:0000313" key="10">
    <source>
        <dbReference type="EMBL" id="CAF1256344.1"/>
    </source>
</evidence>
<evidence type="ECO:0000259" key="9">
    <source>
        <dbReference type="PROSITE" id="PS50262"/>
    </source>
</evidence>
<feature type="transmembrane region" description="Helical" evidence="8">
    <location>
        <begin position="212"/>
        <end position="233"/>
    </location>
</feature>
<dbReference type="Gene3D" id="1.20.1070.10">
    <property type="entry name" value="Rhodopsin 7-helix transmembrane proteins"/>
    <property type="match status" value="1"/>
</dbReference>
<dbReference type="PROSITE" id="PS50262">
    <property type="entry name" value="G_PROTEIN_RECEP_F1_2"/>
    <property type="match status" value="1"/>
</dbReference>
<dbReference type="Proteomes" id="UP000663852">
    <property type="component" value="Unassembled WGS sequence"/>
</dbReference>
<gene>
    <name evidence="10" type="ORF">EDS130_LOCUS28266</name>
    <name evidence="11" type="ORF">XAT740_LOCUS49355</name>
</gene>
<evidence type="ECO:0000256" key="3">
    <source>
        <dbReference type="ARBA" id="ARBA00022989"/>
    </source>
</evidence>
<keyword evidence="3 8" id="KW-1133">Transmembrane helix</keyword>
<feature type="transmembrane region" description="Helical" evidence="8">
    <location>
        <begin position="171"/>
        <end position="192"/>
    </location>
</feature>
<feature type="transmembrane region" description="Helical" evidence="8">
    <location>
        <begin position="127"/>
        <end position="150"/>
    </location>
</feature>
<evidence type="ECO:0000256" key="8">
    <source>
        <dbReference type="SAM" id="Phobius"/>
    </source>
</evidence>
<dbReference type="SUPFAM" id="SSF81321">
    <property type="entry name" value="Family A G protein-coupled receptor-like"/>
    <property type="match status" value="1"/>
</dbReference>
<dbReference type="PANTHER" id="PTHR45695:SF9">
    <property type="entry name" value="LEUCOKININ RECEPTOR"/>
    <property type="match status" value="1"/>
</dbReference>
<proteinExistence type="predicted"/>
<evidence type="ECO:0000256" key="7">
    <source>
        <dbReference type="ARBA" id="ARBA00023224"/>
    </source>
</evidence>
<keyword evidence="2 8" id="KW-0812">Transmembrane</keyword>
<comment type="subcellular location">
    <subcellularLocation>
        <location evidence="1">Membrane</location>
        <topology evidence="1">Multi-pass membrane protein</topology>
    </subcellularLocation>
</comment>
<evidence type="ECO:0000256" key="1">
    <source>
        <dbReference type="ARBA" id="ARBA00004141"/>
    </source>
</evidence>
<keyword evidence="12" id="KW-1185">Reference proteome</keyword>
<dbReference type="CDD" id="cd00637">
    <property type="entry name" value="7tm_classA_rhodopsin-like"/>
    <property type="match status" value="1"/>
</dbReference>
<evidence type="ECO:0000313" key="12">
    <source>
        <dbReference type="Proteomes" id="UP000663828"/>
    </source>
</evidence>
<feature type="transmembrane region" description="Helical" evidence="8">
    <location>
        <begin position="12"/>
        <end position="34"/>
    </location>
</feature>
<dbReference type="Pfam" id="PF00001">
    <property type="entry name" value="7tm_1"/>
    <property type="match status" value="1"/>
</dbReference>
<evidence type="ECO:0000256" key="4">
    <source>
        <dbReference type="ARBA" id="ARBA00023040"/>
    </source>
</evidence>
<keyword evidence="5 8" id="KW-0472">Membrane</keyword>
<feature type="transmembrane region" description="Helical" evidence="8">
    <location>
        <begin position="254"/>
        <end position="270"/>
    </location>
</feature>
<evidence type="ECO:0000256" key="6">
    <source>
        <dbReference type="ARBA" id="ARBA00023170"/>
    </source>
</evidence>
<dbReference type="InterPro" id="IPR017452">
    <property type="entry name" value="GPCR_Rhodpsn_7TM"/>
</dbReference>
<evidence type="ECO:0000313" key="11">
    <source>
        <dbReference type="EMBL" id="CAF1614427.1"/>
    </source>
</evidence>
<dbReference type="Proteomes" id="UP000663828">
    <property type="component" value="Unassembled WGS sequence"/>
</dbReference>
<feature type="domain" description="G-protein coupled receptors family 1 profile" evidence="9">
    <location>
        <begin position="25"/>
        <end position="267"/>
    </location>
</feature>
<keyword evidence="7" id="KW-0807">Transducer</keyword>
<dbReference type="OrthoDB" id="10033993at2759"/>
<accession>A0A815AFF7</accession>
<dbReference type="EMBL" id="CAJNOR010007285">
    <property type="protein sequence ID" value="CAF1614427.1"/>
    <property type="molecule type" value="Genomic_DNA"/>
</dbReference>
<feature type="transmembrane region" description="Helical" evidence="8">
    <location>
        <begin position="89"/>
        <end position="107"/>
    </location>
</feature>
<dbReference type="InterPro" id="IPR000276">
    <property type="entry name" value="GPCR_Rhodpsn"/>
</dbReference>